<evidence type="ECO:0000256" key="6">
    <source>
        <dbReference type="RuleBase" id="RU361187"/>
    </source>
</evidence>
<sequence>MRTLMALLGGCCAAMPAQAEAPAQHVVVRHIPAQQYRNPILHADYSDPDVIRVGEDYYLVASSFHFSPGLPVLHSKDLVHWKIAGHVLPRLDFHPSYDMGQPYTLTDSISKPVGPGLRYAGGVWAPAIRHRNGTFYVYWATPDEGIFMSTATSPAGPWSPPVTVLAGAGYEDPCPFWDDDGKAWLVHSKVGAGPIILHAMTPDGTRLLDAGKTIIEDKVNLPVLEGPKVTKRDGWYYIFAPIGGVGTGPQAVLRSRTIQGPYEHRTVLHPGNGLKGPHQGGYVETPNGEGWFIHFNSTGAFGRIAHLQPVTWQDGWPMMGHGGLPALEHAVPITAARSPDYRLQDSDEFSGTTLGLQWSWNHNPDPARWSLSQRPGFLRIEASRARYLVGARNTLTQILQGPAAEITTRIELGGLAEGQRAGLTLFGVKVPWIGVAREGGINYVTYANAGAETRGPRITGNAIVLRASVRDDQTVQFAWAVREGEAFTDLGPVTELAKFSWWKGSRPSVFTYIRSETDEARVERPLDQIGGNHLDVDWFRVRVLR</sequence>
<dbReference type="Gene3D" id="2.60.120.200">
    <property type="match status" value="1"/>
</dbReference>
<dbReference type="Pfam" id="PF17851">
    <property type="entry name" value="GH43_C2"/>
    <property type="match status" value="1"/>
</dbReference>
<evidence type="ECO:0000256" key="3">
    <source>
        <dbReference type="ARBA" id="ARBA00023295"/>
    </source>
</evidence>
<dbReference type="InterPro" id="IPR041542">
    <property type="entry name" value="GH43_C2"/>
</dbReference>
<evidence type="ECO:0000313" key="10">
    <source>
        <dbReference type="Proteomes" id="UP000290637"/>
    </source>
</evidence>
<dbReference type="SUPFAM" id="SSF49899">
    <property type="entry name" value="Concanavalin A-like lectins/glucanases"/>
    <property type="match status" value="1"/>
</dbReference>
<name>A0A4P6L9A7_9BURK</name>
<comment type="similarity">
    <text evidence="1 6">Belongs to the glycosyl hydrolase 43 family.</text>
</comment>
<gene>
    <name evidence="9" type="ORF">EWM63_29530</name>
</gene>
<dbReference type="EMBL" id="CP035913">
    <property type="protein sequence ID" value="QBE67582.1"/>
    <property type="molecule type" value="Genomic_DNA"/>
</dbReference>
<dbReference type="SUPFAM" id="SSF75005">
    <property type="entry name" value="Arabinanase/levansucrase/invertase"/>
    <property type="match status" value="1"/>
</dbReference>
<feature type="active site" description="Proton donor" evidence="4">
    <location>
        <position position="225"/>
    </location>
</feature>
<feature type="site" description="Important for catalytic activity, responsible for pKa modulation of the active site Glu and correct orientation of both the proton donor and substrate" evidence="5">
    <location>
        <position position="172"/>
    </location>
</feature>
<dbReference type="OrthoDB" id="8866236at2"/>
<evidence type="ECO:0000259" key="8">
    <source>
        <dbReference type="Pfam" id="PF17851"/>
    </source>
</evidence>
<dbReference type="Pfam" id="PF04616">
    <property type="entry name" value="Glyco_hydro_43"/>
    <property type="match status" value="1"/>
</dbReference>
<dbReference type="Proteomes" id="UP000290637">
    <property type="component" value="Chromosome"/>
</dbReference>
<evidence type="ECO:0000256" key="1">
    <source>
        <dbReference type="ARBA" id="ARBA00009865"/>
    </source>
</evidence>
<dbReference type="CDD" id="cd09001">
    <property type="entry name" value="GH43_FsAxh1-like"/>
    <property type="match status" value="1"/>
</dbReference>
<evidence type="ECO:0000256" key="4">
    <source>
        <dbReference type="PIRSR" id="PIRSR606710-1"/>
    </source>
</evidence>
<feature type="chain" id="PRO_5020967048" evidence="7">
    <location>
        <begin position="20"/>
        <end position="545"/>
    </location>
</feature>
<evidence type="ECO:0000313" key="9">
    <source>
        <dbReference type="EMBL" id="QBE67582.1"/>
    </source>
</evidence>
<dbReference type="PANTHER" id="PTHR42812">
    <property type="entry name" value="BETA-XYLOSIDASE"/>
    <property type="match status" value="1"/>
</dbReference>
<keyword evidence="7" id="KW-0732">Signal</keyword>
<keyword evidence="10" id="KW-1185">Reference proteome</keyword>
<organism evidence="9 10">
    <name type="scientific">Pseudoduganella lutea</name>
    <dbReference type="NCBI Taxonomy" id="321985"/>
    <lineage>
        <taxon>Bacteria</taxon>
        <taxon>Pseudomonadati</taxon>
        <taxon>Pseudomonadota</taxon>
        <taxon>Betaproteobacteria</taxon>
        <taxon>Burkholderiales</taxon>
        <taxon>Oxalobacteraceae</taxon>
        <taxon>Telluria group</taxon>
        <taxon>Pseudoduganella</taxon>
    </lineage>
</organism>
<dbReference type="GO" id="GO:0005975">
    <property type="term" value="P:carbohydrate metabolic process"/>
    <property type="evidence" value="ECO:0007669"/>
    <property type="project" value="InterPro"/>
</dbReference>
<dbReference type="AlphaFoldDB" id="A0A4P6L9A7"/>
<keyword evidence="2 6" id="KW-0378">Hydrolase</keyword>
<dbReference type="InterPro" id="IPR023296">
    <property type="entry name" value="Glyco_hydro_beta-prop_sf"/>
</dbReference>
<dbReference type="KEGG" id="plue:EWM63_29530"/>
<dbReference type="Gene3D" id="2.115.10.20">
    <property type="entry name" value="Glycosyl hydrolase domain, family 43"/>
    <property type="match status" value="1"/>
</dbReference>
<feature type="active site" description="Proton acceptor" evidence="4">
    <location>
        <position position="47"/>
    </location>
</feature>
<evidence type="ECO:0000256" key="7">
    <source>
        <dbReference type="SAM" id="SignalP"/>
    </source>
</evidence>
<reference evidence="9 10" key="1">
    <citation type="submission" date="2019-02" db="EMBL/GenBank/DDBJ databases">
        <title>Draft Genome Sequences of Six Type Strains of the Genus Massilia.</title>
        <authorList>
            <person name="Miess H."/>
            <person name="Frediansyhah A."/>
            <person name="Gross H."/>
        </authorList>
    </citation>
    <scope>NUCLEOTIDE SEQUENCE [LARGE SCALE GENOMIC DNA]</scope>
    <source>
        <strain evidence="9 10">DSM 17473</strain>
    </source>
</reference>
<keyword evidence="3 6" id="KW-0326">Glycosidase</keyword>
<dbReference type="InterPro" id="IPR013320">
    <property type="entry name" value="ConA-like_dom_sf"/>
</dbReference>
<dbReference type="PANTHER" id="PTHR42812:SF12">
    <property type="entry name" value="BETA-XYLOSIDASE-RELATED"/>
    <property type="match status" value="1"/>
</dbReference>
<proteinExistence type="inferred from homology"/>
<dbReference type="GO" id="GO:0004553">
    <property type="term" value="F:hydrolase activity, hydrolyzing O-glycosyl compounds"/>
    <property type="evidence" value="ECO:0007669"/>
    <property type="project" value="InterPro"/>
</dbReference>
<dbReference type="InterPro" id="IPR051795">
    <property type="entry name" value="Glycosyl_Hydrlase_43"/>
</dbReference>
<evidence type="ECO:0000256" key="5">
    <source>
        <dbReference type="PIRSR" id="PIRSR606710-2"/>
    </source>
</evidence>
<dbReference type="InterPro" id="IPR006710">
    <property type="entry name" value="Glyco_hydro_43"/>
</dbReference>
<feature type="signal peptide" evidence="7">
    <location>
        <begin position="1"/>
        <end position="19"/>
    </location>
</feature>
<accession>A0A4P6L9A7</accession>
<feature type="domain" description="Beta-xylosidase C-terminal Concanavalin A-like" evidence="8">
    <location>
        <begin position="346"/>
        <end position="504"/>
    </location>
</feature>
<evidence type="ECO:0000256" key="2">
    <source>
        <dbReference type="ARBA" id="ARBA00022801"/>
    </source>
</evidence>
<protein>
    <submittedName>
        <fullName evidence="9">Glycosyl hydrolase 43 family protein</fullName>
    </submittedName>
</protein>